<gene>
    <name evidence="2" type="ORF">C8E89_11193</name>
</gene>
<name>A0A318HED5_9MYCO</name>
<dbReference type="Proteomes" id="UP000247781">
    <property type="component" value="Unassembled WGS sequence"/>
</dbReference>
<dbReference type="Gene3D" id="3.40.50.720">
    <property type="entry name" value="NAD(P)-binding Rossmann-like Domain"/>
    <property type="match status" value="1"/>
</dbReference>
<dbReference type="Gene3D" id="3.90.25.10">
    <property type="entry name" value="UDP-galactose 4-epimerase, domain 1"/>
    <property type="match status" value="1"/>
</dbReference>
<accession>A0A318HED5</accession>
<dbReference type="InterPro" id="IPR008030">
    <property type="entry name" value="NmrA-like"/>
</dbReference>
<evidence type="ECO:0000259" key="1">
    <source>
        <dbReference type="Pfam" id="PF05368"/>
    </source>
</evidence>
<feature type="domain" description="NmrA-like" evidence="1">
    <location>
        <begin position="2"/>
        <end position="224"/>
    </location>
</feature>
<organism evidence="2 3">
    <name type="scientific">Mycolicibacterium moriokaense</name>
    <dbReference type="NCBI Taxonomy" id="39691"/>
    <lineage>
        <taxon>Bacteria</taxon>
        <taxon>Bacillati</taxon>
        <taxon>Actinomycetota</taxon>
        <taxon>Actinomycetes</taxon>
        <taxon>Mycobacteriales</taxon>
        <taxon>Mycobacteriaceae</taxon>
        <taxon>Mycolicibacterium</taxon>
    </lineage>
</organism>
<dbReference type="RefSeq" id="WP_110317384.1">
    <property type="nucleotide sequence ID" value="NZ_QJJU01000011.1"/>
</dbReference>
<evidence type="ECO:0000313" key="2">
    <source>
        <dbReference type="EMBL" id="PXX07309.1"/>
    </source>
</evidence>
<dbReference type="PANTHER" id="PTHR43162">
    <property type="match status" value="1"/>
</dbReference>
<proteinExistence type="predicted"/>
<sequence>MITLAGGTGLVGKSLTQALVREDEEVRVLTRDPIAAASAFGDAKLEIVGVDFDDTATLRSAFAGSDKAYLSYGTTDRQVRDEIALIDAAIQAQVPYLVNLSVGGAGGTHPANVVQWHTEIDAYLTTTGVAATVVRPTTFTDSMLKIASNFVRSGAWGGLGGTGRVALIDIRDVAAVFAVILTEGPERHAGKTYDISGPVAVTMDEVAGYISAALGAHVEYHTRTEAQQRATLESAGLPALLVDVLIGVDDITRDNVYAVPSPTVFDLTGHAPRSVKDWVREHISLFAASAA</sequence>
<dbReference type="PANTHER" id="PTHR43162:SF1">
    <property type="entry name" value="PRESTALK A DIFFERENTIATION PROTEIN A"/>
    <property type="match status" value="1"/>
</dbReference>
<dbReference type="InterPro" id="IPR036291">
    <property type="entry name" value="NAD(P)-bd_dom_sf"/>
</dbReference>
<dbReference type="SUPFAM" id="SSF51735">
    <property type="entry name" value="NAD(P)-binding Rossmann-fold domains"/>
    <property type="match status" value="1"/>
</dbReference>
<dbReference type="InterPro" id="IPR051604">
    <property type="entry name" value="Ergot_Alk_Oxidoreductase"/>
</dbReference>
<dbReference type="Pfam" id="PF05368">
    <property type="entry name" value="NmrA"/>
    <property type="match status" value="1"/>
</dbReference>
<keyword evidence="3" id="KW-1185">Reference proteome</keyword>
<comment type="caution">
    <text evidence="2">The sequence shown here is derived from an EMBL/GenBank/DDBJ whole genome shotgun (WGS) entry which is preliminary data.</text>
</comment>
<evidence type="ECO:0000313" key="3">
    <source>
        <dbReference type="Proteomes" id="UP000247781"/>
    </source>
</evidence>
<dbReference type="EMBL" id="QJJU01000011">
    <property type="protein sequence ID" value="PXX07309.1"/>
    <property type="molecule type" value="Genomic_DNA"/>
</dbReference>
<protein>
    <submittedName>
        <fullName evidence="2">Uncharacterized protein YbjT (DUF2867 family)</fullName>
    </submittedName>
</protein>
<reference evidence="3" key="1">
    <citation type="submission" date="2018-05" db="EMBL/GenBank/DDBJ databases">
        <authorList>
            <person name="Deangelis K."/>
            <person name="Huntemann M."/>
            <person name="Clum A."/>
            <person name="Pillay M."/>
            <person name="Palaniappan K."/>
            <person name="Varghese N."/>
            <person name="Mikhailova N."/>
            <person name="Stamatis D."/>
            <person name="Reddy T."/>
            <person name="Daum C."/>
            <person name="Shapiro N."/>
            <person name="Ivanova N."/>
            <person name="Kyrpides N."/>
            <person name="Woyke T."/>
        </authorList>
    </citation>
    <scope>NUCLEOTIDE SEQUENCE [LARGE SCALE GENOMIC DNA]</scope>
    <source>
        <strain evidence="3">GAS496</strain>
    </source>
</reference>
<dbReference type="OrthoDB" id="3510772at2"/>
<dbReference type="AlphaFoldDB" id="A0A318HED5"/>
<reference evidence="2 3" key="2">
    <citation type="submission" date="2018-06" db="EMBL/GenBank/DDBJ databases">
        <title>Sequencing of bacterial isolates from soil warming experiment in Harvard Forest, Massachusetts, USA.</title>
        <authorList>
            <person name="Deangelis K.PhD."/>
        </authorList>
    </citation>
    <scope>NUCLEOTIDE SEQUENCE [LARGE SCALE GENOMIC DNA]</scope>
    <source>
        <strain evidence="2 3">GAS496</strain>
    </source>
</reference>